<evidence type="ECO:0000313" key="4">
    <source>
        <dbReference type="Proteomes" id="UP001500523"/>
    </source>
</evidence>
<comment type="caution">
    <text evidence="3">The sequence shown here is derived from an EMBL/GenBank/DDBJ whole genome shotgun (WGS) entry which is preliminary data.</text>
</comment>
<keyword evidence="4" id="KW-1185">Reference proteome</keyword>
<evidence type="ECO:0000256" key="1">
    <source>
        <dbReference type="SAM" id="MobiDB-lite"/>
    </source>
</evidence>
<gene>
    <name evidence="3" type="ORF">GCM10022268_34310</name>
</gene>
<feature type="compositionally biased region" description="Pro residues" evidence="1">
    <location>
        <begin position="8"/>
        <end position="22"/>
    </location>
</feature>
<feature type="transmembrane region" description="Helical" evidence="2">
    <location>
        <begin position="31"/>
        <end position="54"/>
    </location>
</feature>
<protein>
    <submittedName>
        <fullName evidence="3">Uncharacterized protein</fullName>
    </submittedName>
</protein>
<keyword evidence="2" id="KW-1133">Transmembrane helix</keyword>
<organism evidence="3 4">
    <name type="scientific">Sphingomonas cynarae</name>
    <dbReference type="NCBI Taxonomy" id="930197"/>
    <lineage>
        <taxon>Bacteria</taxon>
        <taxon>Pseudomonadati</taxon>
        <taxon>Pseudomonadota</taxon>
        <taxon>Alphaproteobacteria</taxon>
        <taxon>Sphingomonadales</taxon>
        <taxon>Sphingomonadaceae</taxon>
        <taxon>Sphingomonas</taxon>
    </lineage>
</organism>
<dbReference type="EMBL" id="BAABBF010000012">
    <property type="protein sequence ID" value="GAA3723252.1"/>
    <property type="molecule type" value="Genomic_DNA"/>
</dbReference>
<reference evidence="4" key="1">
    <citation type="journal article" date="2019" name="Int. J. Syst. Evol. Microbiol.">
        <title>The Global Catalogue of Microorganisms (GCM) 10K type strain sequencing project: providing services to taxonomists for standard genome sequencing and annotation.</title>
        <authorList>
            <consortium name="The Broad Institute Genomics Platform"/>
            <consortium name="The Broad Institute Genome Sequencing Center for Infectious Disease"/>
            <person name="Wu L."/>
            <person name="Ma J."/>
        </authorList>
    </citation>
    <scope>NUCLEOTIDE SEQUENCE [LARGE SCALE GENOMIC DNA]</scope>
    <source>
        <strain evidence="4">JCM 17498</strain>
    </source>
</reference>
<evidence type="ECO:0000256" key="2">
    <source>
        <dbReference type="SAM" id="Phobius"/>
    </source>
</evidence>
<dbReference type="RefSeq" id="WP_192127223.1">
    <property type="nucleotide sequence ID" value="NZ_BAABBF010000012.1"/>
</dbReference>
<sequence>MFLDTRDPWPPAEPWRPAPPAPRLTKRGERVVGWVIGFNLLMLLVGPLAGSSVIDAVMAIMRS</sequence>
<proteinExistence type="predicted"/>
<name>A0ABP7ETR4_9SPHN</name>
<keyword evidence="2" id="KW-0812">Transmembrane</keyword>
<keyword evidence="2" id="KW-0472">Membrane</keyword>
<feature type="region of interest" description="Disordered" evidence="1">
    <location>
        <begin position="1"/>
        <end position="23"/>
    </location>
</feature>
<evidence type="ECO:0000313" key="3">
    <source>
        <dbReference type="EMBL" id="GAA3723252.1"/>
    </source>
</evidence>
<accession>A0ABP7ETR4</accession>
<dbReference type="Proteomes" id="UP001500523">
    <property type="component" value="Unassembled WGS sequence"/>
</dbReference>